<reference evidence="2" key="1">
    <citation type="submission" date="2022-01" db="EMBL/GenBank/DDBJ databases">
        <title>Genome Sequence Resource for Two Populations of Ditylenchus destructor, the Migratory Endoparasitic Phytonematode.</title>
        <authorList>
            <person name="Zhang H."/>
            <person name="Lin R."/>
            <person name="Xie B."/>
        </authorList>
    </citation>
    <scope>NUCLEOTIDE SEQUENCE</scope>
    <source>
        <strain evidence="2">BazhouSP</strain>
    </source>
</reference>
<keyword evidence="3" id="KW-1185">Reference proteome</keyword>
<dbReference type="AlphaFoldDB" id="A0AAD4NDT4"/>
<protein>
    <submittedName>
        <fullName evidence="2">Uncharacterized protein</fullName>
    </submittedName>
</protein>
<evidence type="ECO:0000313" key="2">
    <source>
        <dbReference type="EMBL" id="KAI1725502.1"/>
    </source>
</evidence>
<feature type="region of interest" description="Disordered" evidence="1">
    <location>
        <begin position="1"/>
        <end position="67"/>
    </location>
</feature>
<evidence type="ECO:0000256" key="1">
    <source>
        <dbReference type="SAM" id="MobiDB-lite"/>
    </source>
</evidence>
<proteinExistence type="predicted"/>
<accession>A0AAD4NDT4</accession>
<evidence type="ECO:0000313" key="3">
    <source>
        <dbReference type="Proteomes" id="UP001201812"/>
    </source>
</evidence>
<name>A0AAD4NDT4_9BILA</name>
<organism evidence="2 3">
    <name type="scientific">Ditylenchus destructor</name>
    <dbReference type="NCBI Taxonomy" id="166010"/>
    <lineage>
        <taxon>Eukaryota</taxon>
        <taxon>Metazoa</taxon>
        <taxon>Ecdysozoa</taxon>
        <taxon>Nematoda</taxon>
        <taxon>Chromadorea</taxon>
        <taxon>Rhabditida</taxon>
        <taxon>Tylenchina</taxon>
        <taxon>Tylenchomorpha</taxon>
        <taxon>Sphaerularioidea</taxon>
        <taxon>Anguinidae</taxon>
        <taxon>Anguininae</taxon>
        <taxon>Ditylenchus</taxon>
    </lineage>
</organism>
<dbReference type="EMBL" id="JAKKPZ010000002">
    <property type="protein sequence ID" value="KAI1725502.1"/>
    <property type="molecule type" value="Genomic_DNA"/>
</dbReference>
<dbReference type="Proteomes" id="UP001201812">
    <property type="component" value="Unassembled WGS sequence"/>
</dbReference>
<sequence length="109" mass="11714">MSAEGKVTPRFIVIQKTDDAPAQEDGLSSPRSPNATERHRSNSCIGIPDEAISSGAKDRKSNQGVLKNSNLLSVHNHRIGGSSTSIHKDPVVESSLALRKLSQAFGLYF</sequence>
<gene>
    <name evidence="2" type="ORF">DdX_02162</name>
</gene>
<comment type="caution">
    <text evidence="2">The sequence shown here is derived from an EMBL/GenBank/DDBJ whole genome shotgun (WGS) entry which is preliminary data.</text>
</comment>